<reference evidence="2 3" key="1">
    <citation type="journal article" date="2014" name="PLoS ONE">
        <title>The first complete genome sequence of the class fimbriimonadia in the phylum armatimonadetes.</title>
        <authorList>
            <person name="Hu Z.Y."/>
            <person name="Wang Y.Z."/>
            <person name="Im W.T."/>
            <person name="Wang S.Y."/>
            <person name="Zhao G.P."/>
            <person name="Zheng H.J."/>
            <person name="Quan Z.X."/>
        </authorList>
    </citation>
    <scope>NUCLEOTIDE SEQUENCE [LARGE SCALE GENOMIC DNA]</scope>
    <source>
        <strain evidence="2">Gsoil 348</strain>
    </source>
</reference>
<dbReference type="STRING" id="661478.OP10G_0755"/>
<evidence type="ECO:0000256" key="1">
    <source>
        <dbReference type="SAM" id="Phobius"/>
    </source>
</evidence>
<accession>A0A068NKN4</accession>
<keyword evidence="1" id="KW-1133">Transmembrane helix</keyword>
<sequence>MLDTTFLAFAAAGVGYFVLWLIGCRLPGTSRRSFRGWIFSCDDPTWRHDRRVEPLARE</sequence>
<keyword evidence="3" id="KW-1185">Reference proteome</keyword>
<dbReference type="EMBL" id="CP007139">
    <property type="protein sequence ID" value="AIE84123.1"/>
    <property type="molecule type" value="Genomic_DNA"/>
</dbReference>
<evidence type="ECO:0000313" key="3">
    <source>
        <dbReference type="Proteomes" id="UP000027982"/>
    </source>
</evidence>
<organism evidence="2 3">
    <name type="scientific">Fimbriimonas ginsengisoli Gsoil 348</name>
    <dbReference type="NCBI Taxonomy" id="661478"/>
    <lineage>
        <taxon>Bacteria</taxon>
        <taxon>Bacillati</taxon>
        <taxon>Armatimonadota</taxon>
        <taxon>Fimbriimonadia</taxon>
        <taxon>Fimbriimonadales</taxon>
        <taxon>Fimbriimonadaceae</taxon>
        <taxon>Fimbriimonas</taxon>
    </lineage>
</organism>
<dbReference type="KEGG" id="fgi:OP10G_0755"/>
<keyword evidence="1" id="KW-0812">Transmembrane</keyword>
<protein>
    <submittedName>
        <fullName evidence="2">Uncharacterized protein</fullName>
    </submittedName>
</protein>
<keyword evidence="1" id="KW-0472">Membrane</keyword>
<evidence type="ECO:0000313" key="2">
    <source>
        <dbReference type="EMBL" id="AIE84123.1"/>
    </source>
</evidence>
<gene>
    <name evidence="2" type="ORF">OP10G_0755</name>
</gene>
<dbReference type="HOGENOM" id="CLU_2972789_0_0_0"/>
<feature type="transmembrane region" description="Helical" evidence="1">
    <location>
        <begin position="6"/>
        <end position="26"/>
    </location>
</feature>
<proteinExistence type="predicted"/>
<dbReference type="AlphaFoldDB" id="A0A068NKN4"/>
<dbReference type="Proteomes" id="UP000027982">
    <property type="component" value="Chromosome"/>
</dbReference>
<name>A0A068NKN4_FIMGI</name>